<organism evidence="6 7">
    <name type="scientific">Goodfellowiella coeruleoviolacea</name>
    <dbReference type="NCBI Taxonomy" id="334858"/>
    <lineage>
        <taxon>Bacteria</taxon>
        <taxon>Bacillati</taxon>
        <taxon>Actinomycetota</taxon>
        <taxon>Actinomycetes</taxon>
        <taxon>Pseudonocardiales</taxon>
        <taxon>Pseudonocardiaceae</taxon>
        <taxon>Goodfellowiella</taxon>
    </lineage>
</organism>
<dbReference type="PANTHER" id="PTHR43214:SF43">
    <property type="entry name" value="TWO-COMPONENT RESPONSE REGULATOR"/>
    <property type="match status" value="1"/>
</dbReference>
<dbReference type="GO" id="GO:0006355">
    <property type="term" value="P:regulation of DNA-templated transcription"/>
    <property type="evidence" value="ECO:0007669"/>
    <property type="project" value="InterPro"/>
</dbReference>
<dbReference type="Proteomes" id="UP001206128">
    <property type="component" value="Unassembled WGS sequence"/>
</dbReference>
<keyword evidence="2" id="KW-0238">DNA-binding</keyword>
<dbReference type="InterPro" id="IPR058245">
    <property type="entry name" value="NreC/VraR/RcsB-like_REC"/>
</dbReference>
<keyword evidence="1 3" id="KW-0597">Phosphoprotein</keyword>
<dbReference type="PROSITE" id="PS50110">
    <property type="entry name" value="RESPONSE_REGULATORY"/>
    <property type="match status" value="1"/>
</dbReference>
<dbReference type="InterPro" id="IPR016032">
    <property type="entry name" value="Sig_transdc_resp-reg_C-effctor"/>
</dbReference>
<evidence type="ECO:0000256" key="3">
    <source>
        <dbReference type="PROSITE-ProRule" id="PRU00169"/>
    </source>
</evidence>
<dbReference type="CDD" id="cd17535">
    <property type="entry name" value="REC_NarL-like"/>
    <property type="match status" value="1"/>
</dbReference>
<proteinExistence type="predicted"/>
<dbReference type="PRINTS" id="PR00038">
    <property type="entry name" value="HTHLUXR"/>
</dbReference>
<evidence type="ECO:0000259" key="4">
    <source>
        <dbReference type="PROSITE" id="PS50043"/>
    </source>
</evidence>
<dbReference type="SMART" id="SM00448">
    <property type="entry name" value="REC"/>
    <property type="match status" value="1"/>
</dbReference>
<evidence type="ECO:0000259" key="5">
    <source>
        <dbReference type="PROSITE" id="PS50110"/>
    </source>
</evidence>
<dbReference type="AlphaFoldDB" id="A0AAE3GFN2"/>
<dbReference type="GO" id="GO:0000160">
    <property type="term" value="P:phosphorelay signal transduction system"/>
    <property type="evidence" value="ECO:0007669"/>
    <property type="project" value="InterPro"/>
</dbReference>
<accession>A0AAE3GFN2</accession>
<dbReference type="SMART" id="SM00421">
    <property type="entry name" value="HTH_LUXR"/>
    <property type="match status" value="1"/>
</dbReference>
<dbReference type="Pfam" id="PF00196">
    <property type="entry name" value="GerE"/>
    <property type="match status" value="1"/>
</dbReference>
<name>A0AAE3GFN2_9PSEU</name>
<dbReference type="EMBL" id="JAMTCK010000007">
    <property type="protein sequence ID" value="MCP2166485.1"/>
    <property type="molecule type" value="Genomic_DNA"/>
</dbReference>
<dbReference type="InterPro" id="IPR039420">
    <property type="entry name" value="WalR-like"/>
</dbReference>
<comment type="caution">
    <text evidence="6">The sequence shown here is derived from an EMBL/GenBank/DDBJ whole genome shotgun (WGS) entry which is preliminary data.</text>
</comment>
<dbReference type="SUPFAM" id="SSF46894">
    <property type="entry name" value="C-terminal effector domain of the bipartite response regulators"/>
    <property type="match status" value="1"/>
</dbReference>
<dbReference type="InterPro" id="IPR011006">
    <property type="entry name" value="CheY-like_superfamily"/>
</dbReference>
<dbReference type="GO" id="GO:0003677">
    <property type="term" value="F:DNA binding"/>
    <property type="evidence" value="ECO:0007669"/>
    <property type="project" value="UniProtKB-KW"/>
</dbReference>
<sequence length="229" mass="23580">MGQTSAEGRSNPLMSDIRLAVVDAQPIFVRGLSALLSSMSQARVRVIASADQAGAAAGLVRRCRPDLALVDLGLPAPGGLRAIAAIHRTSPCLPIAAMSADNGTDLALAAMSAGASGILVKSAAPEDLLRPLLAMADGWAVVPRPALHRLASRAASGHDSRVAGLSDEDRQLWRLLAQGRSTAQVAAALHVSERTAKRLTATLLRRLRVATKAEAAALAGQAGLLDETA</sequence>
<feature type="domain" description="HTH luxR-type" evidence="4">
    <location>
        <begin position="158"/>
        <end position="223"/>
    </location>
</feature>
<gene>
    <name evidence="6" type="ORF">LX83_003353</name>
</gene>
<reference evidence="6" key="1">
    <citation type="submission" date="2022-06" db="EMBL/GenBank/DDBJ databases">
        <title>Genomic Encyclopedia of Archaeal and Bacterial Type Strains, Phase II (KMG-II): from individual species to whole genera.</title>
        <authorList>
            <person name="Goeker M."/>
        </authorList>
    </citation>
    <scope>NUCLEOTIDE SEQUENCE</scope>
    <source>
        <strain evidence="6">DSM 43935</strain>
    </source>
</reference>
<dbReference type="Pfam" id="PF00072">
    <property type="entry name" value="Response_reg"/>
    <property type="match status" value="1"/>
</dbReference>
<evidence type="ECO:0000256" key="1">
    <source>
        <dbReference type="ARBA" id="ARBA00022553"/>
    </source>
</evidence>
<dbReference type="InterPro" id="IPR000792">
    <property type="entry name" value="Tscrpt_reg_LuxR_C"/>
</dbReference>
<dbReference type="SUPFAM" id="SSF52172">
    <property type="entry name" value="CheY-like"/>
    <property type="match status" value="1"/>
</dbReference>
<evidence type="ECO:0000256" key="2">
    <source>
        <dbReference type="ARBA" id="ARBA00023125"/>
    </source>
</evidence>
<feature type="modified residue" description="4-aspartylphosphate" evidence="3">
    <location>
        <position position="71"/>
    </location>
</feature>
<feature type="domain" description="Response regulatory" evidence="5">
    <location>
        <begin position="18"/>
        <end position="136"/>
    </location>
</feature>
<keyword evidence="7" id="KW-1185">Reference proteome</keyword>
<dbReference type="PROSITE" id="PS50043">
    <property type="entry name" value="HTH_LUXR_2"/>
    <property type="match status" value="1"/>
</dbReference>
<protein>
    <submittedName>
        <fullName evidence="6">Two component transcriptional regulator, LuxR family</fullName>
    </submittedName>
</protein>
<evidence type="ECO:0000313" key="6">
    <source>
        <dbReference type="EMBL" id="MCP2166485.1"/>
    </source>
</evidence>
<dbReference type="RefSeq" id="WP_253772401.1">
    <property type="nucleotide sequence ID" value="NZ_JAMTCK010000007.1"/>
</dbReference>
<dbReference type="InterPro" id="IPR001789">
    <property type="entry name" value="Sig_transdc_resp-reg_receiver"/>
</dbReference>
<evidence type="ECO:0000313" key="7">
    <source>
        <dbReference type="Proteomes" id="UP001206128"/>
    </source>
</evidence>
<dbReference type="Gene3D" id="3.40.50.2300">
    <property type="match status" value="1"/>
</dbReference>
<dbReference type="PANTHER" id="PTHR43214">
    <property type="entry name" value="TWO-COMPONENT RESPONSE REGULATOR"/>
    <property type="match status" value="1"/>
</dbReference>